<keyword evidence="10" id="KW-1185">Reference proteome</keyword>
<accession>A0AAU9TKV9</accession>
<comment type="catalytic activity">
    <reaction evidence="1">
        <text>S-ubiquitinyl-[E2 ubiquitin-conjugating enzyme]-L-cysteine + [acceptor protein]-L-lysine = [E2 ubiquitin-conjugating enzyme]-L-cysteine + N(6)-ubiquitinyl-[acceptor protein]-L-lysine.</text>
        <dbReference type="EC" id="2.3.2.27"/>
    </reaction>
</comment>
<dbReference type="PANTHER" id="PTHR13063">
    <property type="entry name" value="ENOS INTERACTING PROTEIN"/>
    <property type="match status" value="1"/>
</dbReference>
<proteinExistence type="inferred from homology"/>
<reference evidence="9" key="1">
    <citation type="submission" date="2022-03" db="EMBL/GenBank/DDBJ databases">
        <authorList>
            <person name="Tunstrom K."/>
        </authorList>
    </citation>
    <scope>NUCLEOTIDE SEQUENCE</scope>
</reference>
<comment type="subcellular location">
    <subcellularLocation>
        <location evidence="2">Nucleus</location>
    </subcellularLocation>
</comment>
<keyword evidence="6" id="KW-0833">Ubl conjugation pathway</keyword>
<gene>
    <name evidence="9" type="ORF">EEDITHA_LOCUS3131</name>
</gene>
<dbReference type="PROSITE" id="PS51698">
    <property type="entry name" value="U_BOX"/>
    <property type="match status" value="1"/>
</dbReference>
<protein>
    <recommendedName>
        <fullName evidence="4">RING-type E3 ubiquitin transferase</fullName>
        <ecNumber evidence="4">2.3.2.27</ecNumber>
    </recommendedName>
</protein>
<dbReference type="EMBL" id="CAKOGL010000005">
    <property type="protein sequence ID" value="CAH2086802.1"/>
    <property type="molecule type" value="Genomic_DNA"/>
</dbReference>
<dbReference type="InterPro" id="IPR013083">
    <property type="entry name" value="Znf_RING/FYVE/PHD"/>
</dbReference>
<dbReference type="InterPro" id="IPR016818">
    <property type="entry name" value="NOSIP"/>
</dbReference>
<evidence type="ECO:0000256" key="2">
    <source>
        <dbReference type="ARBA" id="ARBA00004123"/>
    </source>
</evidence>
<feature type="domain" description="U-box" evidence="8">
    <location>
        <begin position="38"/>
        <end position="111"/>
    </location>
</feature>
<dbReference type="SUPFAM" id="SSF57850">
    <property type="entry name" value="RING/U-box"/>
    <property type="match status" value="1"/>
</dbReference>
<evidence type="ECO:0000313" key="9">
    <source>
        <dbReference type="EMBL" id="CAH2086802.1"/>
    </source>
</evidence>
<dbReference type="GO" id="GO:0016567">
    <property type="term" value="P:protein ubiquitination"/>
    <property type="evidence" value="ECO:0007669"/>
    <property type="project" value="InterPro"/>
</dbReference>
<comment type="caution">
    <text evidence="9">The sequence shown here is derived from an EMBL/GenBank/DDBJ whole genome shotgun (WGS) entry which is preliminary data.</text>
</comment>
<comment type="similarity">
    <text evidence="3">Belongs to the cyclophilin-type PPIase family. PPIL2 subfamily.</text>
</comment>
<dbReference type="GO" id="GO:0061630">
    <property type="term" value="F:ubiquitin protein ligase activity"/>
    <property type="evidence" value="ECO:0007669"/>
    <property type="project" value="UniProtKB-EC"/>
</dbReference>
<dbReference type="GO" id="GO:0005634">
    <property type="term" value="C:nucleus"/>
    <property type="evidence" value="ECO:0007669"/>
    <property type="project" value="UniProtKB-SubCell"/>
</dbReference>
<evidence type="ECO:0000256" key="1">
    <source>
        <dbReference type="ARBA" id="ARBA00000900"/>
    </source>
</evidence>
<evidence type="ECO:0000256" key="3">
    <source>
        <dbReference type="ARBA" id="ARBA00007930"/>
    </source>
</evidence>
<keyword evidence="5" id="KW-0808">Transferase</keyword>
<dbReference type="EC" id="2.3.2.27" evidence="4"/>
<dbReference type="InterPro" id="IPR003613">
    <property type="entry name" value="Ubox_domain"/>
</dbReference>
<dbReference type="Proteomes" id="UP001153954">
    <property type="component" value="Unassembled WGS sequence"/>
</dbReference>
<evidence type="ECO:0000256" key="7">
    <source>
        <dbReference type="ARBA" id="ARBA00023242"/>
    </source>
</evidence>
<dbReference type="PANTHER" id="PTHR13063:SF10">
    <property type="entry name" value="NITRIC OXIDE SYNTHASE-INTERACTING PROTEIN"/>
    <property type="match status" value="1"/>
</dbReference>
<keyword evidence="7" id="KW-0539">Nucleus</keyword>
<dbReference type="FunFam" id="3.30.40.10:FF:000079">
    <property type="entry name" value="Peptidyl-prolyl cis-trans isomerase 2"/>
    <property type="match status" value="1"/>
</dbReference>
<evidence type="ECO:0000256" key="5">
    <source>
        <dbReference type="ARBA" id="ARBA00022679"/>
    </source>
</evidence>
<dbReference type="AlphaFoldDB" id="A0AAU9TKV9"/>
<dbReference type="SMART" id="SM00504">
    <property type="entry name" value="Ubox"/>
    <property type="match status" value="1"/>
</dbReference>
<dbReference type="Gene3D" id="3.30.40.10">
    <property type="entry name" value="Zinc/RING finger domain, C3HC4 (zinc finger)"/>
    <property type="match status" value="1"/>
</dbReference>
<sequence length="229" mass="26808">MGKRQHQKDKMYITHTEWTTLYGGKRSGTLVEEDTTFKRLPFDHCCLCLQPFKEPYCDADGNVFELQPLLPFVKKFKVNPVTGKKIDIKKLIKLNFFKNAQDDYHCPVLFKPFTKNSHIVAVSTSGNVYCYEAIEQLNIKGKNWKDLINDTPFTRADIITIQDPNNLKKFNISTFHHIKNNLKVETEEEIALRKDPHARLKTVSAETKDIYKSLKKNIKHLRQKKLKRR</sequence>
<evidence type="ECO:0000256" key="6">
    <source>
        <dbReference type="ARBA" id="ARBA00022786"/>
    </source>
</evidence>
<evidence type="ECO:0000313" key="10">
    <source>
        <dbReference type="Proteomes" id="UP001153954"/>
    </source>
</evidence>
<evidence type="ECO:0000256" key="4">
    <source>
        <dbReference type="ARBA" id="ARBA00012483"/>
    </source>
</evidence>
<evidence type="ECO:0000259" key="8">
    <source>
        <dbReference type="PROSITE" id="PS51698"/>
    </source>
</evidence>
<name>A0AAU9TKV9_EUPED</name>
<organism evidence="9 10">
    <name type="scientific">Euphydryas editha</name>
    <name type="common">Edith's checkerspot</name>
    <dbReference type="NCBI Taxonomy" id="104508"/>
    <lineage>
        <taxon>Eukaryota</taxon>
        <taxon>Metazoa</taxon>
        <taxon>Ecdysozoa</taxon>
        <taxon>Arthropoda</taxon>
        <taxon>Hexapoda</taxon>
        <taxon>Insecta</taxon>
        <taxon>Pterygota</taxon>
        <taxon>Neoptera</taxon>
        <taxon>Endopterygota</taxon>
        <taxon>Lepidoptera</taxon>
        <taxon>Glossata</taxon>
        <taxon>Ditrysia</taxon>
        <taxon>Papilionoidea</taxon>
        <taxon>Nymphalidae</taxon>
        <taxon>Nymphalinae</taxon>
        <taxon>Euphydryas</taxon>
    </lineage>
</organism>